<dbReference type="Gene3D" id="1.20.5.5200">
    <property type="match status" value="1"/>
</dbReference>
<keyword evidence="10" id="KW-0256">Endoplasmic reticulum</keyword>
<feature type="region of interest" description="Disordered" evidence="14">
    <location>
        <begin position="344"/>
        <end position="378"/>
    </location>
</feature>
<dbReference type="Pfam" id="PF15009">
    <property type="entry name" value="STING_LBD"/>
    <property type="match status" value="1"/>
</dbReference>
<dbReference type="InterPro" id="IPR047191">
    <property type="entry name" value="STING_C_chordates"/>
</dbReference>
<evidence type="ECO:0000256" key="13">
    <source>
        <dbReference type="ARBA" id="ARBA00024169"/>
    </source>
</evidence>
<evidence type="ECO:0000256" key="10">
    <source>
        <dbReference type="ARBA" id="ARBA00022824"/>
    </source>
</evidence>
<dbReference type="GO" id="GO:0000421">
    <property type="term" value="C:autophagosome membrane"/>
    <property type="evidence" value="ECO:0007669"/>
    <property type="project" value="UniProtKB-SubCell"/>
</dbReference>
<evidence type="ECO:0000256" key="6">
    <source>
        <dbReference type="ARBA" id="ARBA00009027"/>
    </source>
</evidence>
<dbReference type="Pfam" id="PF23417">
    <property type="entry name" value="STING_TM"/>
    <property type="match status" value="1"/>
</dbReference>
<evidence type="ECO:0000256" key="1">
    <source>
        <dbReference type="ARBA" id="ARBA00004457"/>
    </source>
</evidence>
<feature type="transmembrane region" description="Helical" evidence="15">
    <location>
        <begin position="12"/>
        <end position="31"/>
    </location>
</feature>
<evidence type="ECO:0000256" key="15">
    <source>
        <dbReference type="SAM" id="Phobius"/>
    </source>
</evidence>
<comment type="similarity">
    <text evidence="6">Belongs to the STING family.</text>
</comment>
<proteinExistence type="evidence at transcript level"/>
<comment type="catalytic activity">
    <reaction evidence="13">
        <text>H(+)(in) = H(+)(out)</text>
        <dbReference type="Rhea" id="RHEA:34979"/>
        <dbReference type="ChEBI" id="CHEBI:15378"/>
    </reaction>
</comment>
<evidence type="ECO:0000313" key="18">
    <source>
        <dbReference type="EMBL" id="AFP01890.1"/>
    </source>
</evidence>
<dbReference type="InterPro" id="IPR038623">
    <property type="entry name" value="STING_C_sf"/>
</dbReference>
<dbReference type="EMBL" id="JW869372">
    <property type="protein sequence ID" value="AFP01890.1"/>
    <property type="molecule type" value="mRNA"/>
</dbReference>
<keyword evidence="9" id="KW-0547">Nucleotide-binding</keyword>
<keyword evidence="11 15" id="KW-1133">Transmembrane helix</keyword>
<dbReference type="GO" id="GO:0005789">
    <property type="term" value="C:endoplasmic reticulum membrane"/>
    <property type="evidence" value="ECO:0007669"/>
    <property type="project" value="UniProtKB-SubCell"/>
</dbReference>
<dbReference type="GO" id="GO:0061507">
    <property type="term" value="F:2',3'-cyclic GMP-AMP binding"/>
    <property type="evidence" value="ECO:0007669"/>
    <property type="project" value="TreeGrafter"/>
</dbReference>
<dbReference type="GO" id="GO:0048471">
    <property type="term" value="C:perinuclear region of cytoplasm"/>
    <property type="evidence" value="ECO:0007669"/>
    <property type="project" value="UniProtKB-SubCell"/>
</dbReference>
<evidence type="ECO:0000256" key="9">
    <source>
        <dbReference type="ARBA" id="ARBA00022741"/>
    </source>
</evidence>
<dbReference type="CDD" id="cd22658">
    <property type="entry name" value="STING_C_metazoan-like"/>
    <property type="match status" value="1"/>
</dbReference>
<keyword evidence="12 15" id="KW-0472">Membrane</keyword>
<dbReference type="InterPro" id="IPR055434">
    <property type="entry name" value="STING_TM"/>
</dbReference>
<sequence length="378" mass="43617">MSDSIPRPRGKVATYVGLILMSGLACLYFMLTPDYHIKFIVQQVAQQLIVSFFALCLLRLCEFVEELGHKQTRYQNSWVRALNASLDWKKYGFCLLISLLFNWVLPYEKNMSYAVPTVGQTISLTCFCVLFLKVFQLDVLSPAQISEISETNKCNVAHGLAWSYYLGYLKIVLPKLEEKINQYHREYGNVLQQKGKKLYILIPFSCKVLDKLEKVDTNIVFYQNLPELLVDRAGIKSRSYKHSIYLIYDQKKQQPHHCILEYATPLRSLFEMTNDSAAAFSKEQRLDQAKLFYRTLKSILNNVPEVTGSYRLIPYDDDLEGAELGPHFVSEEILKHMRQELTEYPVAEPSNANETDCMSSEPHLMISDDPKPLRSYCP</sequence>
<protein>
    <recommendedName>
        <fullName evidence="7">Stimulator of interferon genes protein</fullName>
    </recommendedName>
</protein>
<evidence type="ECO:0000256" key="2">
    <source>
        <dbReference type="ARBA" id="ARBA00004477"/>
    </source>
</evidence>
<dbReference type="GO" id="GO:0033116">
    <property type="term" value="C:endoplasmic reticulum-Golgi intermediate compartment membrane"/>
    <property type="evidence" value="ECO:0007669"/>
    <property type="project" value="UniProtKB-SubCell"/>
</dbReference>
<dbReference type="GO" id="GO:0000139">
    <property type="term" value="C:Golgi membrane"/>
    <property type="evidence" value="ECO:0007669"/>
    <property type="project" value="UniProtKB-SubCell"/>
</dbReference>
<evidence type="ECO:0000256" key="12">
    <source>
        <dbReference type="ARBA" id="ARBA00023136"/>
    </source>
</evidence>
<dbReference type="PROSITE" id="PS51257">
    <property type="entry name" value="PROKAR_LIPOPROTEIN"/>
    <property type="match status" value="1"/>
</dbReference>
<dbReference type="GO" id="GO:0061709">
    <property type="term" value="P:reticulophagy"/>
    <property type="evidence" value="ECO:0007669"/>
    <property type="project" value="TreeGrafter"/>
</dbReference>
<evidence type="ECO:0000256" key="8">
    <source>
        <dbReference type="ARBA" id="ARBA00022692"/>
    </source>
</evidence>
<dbReference type="GO" id="GO:0032481">
    <property type="term" value="P:positive regulation of type I interferon production"/>
    <property type="evidence" value="ECO:0007669"/>
    <property type="project" value="InterPro"/>
</dbReference>
<dbReference type="GO" id="GO:0051607">
    <property type="term" value="P:defense response to virus"/>
    <property type="evidence" value="ECO:0007669"/>
    <property type="project" value="TreeGrafter"/>
</dbReference>
<name>V9KTX2_CALMI</name>
<dbReference type="InterPro" id="IPR029158">
    <property type="entry name" value="STING"/>
</dbReference>
<dbReference type="GO" id="GO:0035438">
    <property type="term" value="F:cyclic-di-GMP binding"/>
    <property type="evidence" value="ECO:0007669"/>
    <property type="project" value="TreeGrafter"/>
</dbReference>
<dbReference type="PANTHER" id="PTHR34339">
    <property type="entry name" value="STIMULATOR OF INTERFERON GENES PROTEIN"/>
    <property type="match status" value="1"/>
</dbReference>
<dbReference type="PANTHER" id="PTHR34339:SF1">
    <property type="entry name" value="STIMULATOR OF INTERFERON GENES PROTEIN"/>
    <property type="match status" value="1"/>
</dbReference>
<dbReference type="GO" id="GO:0000045">
    <property type="term" value="P:autophagosome assembly"/>
    <property type="evidence" value="ECO:0007669"/>
    <property type="project" value="TreeGrafter"/>
</dbReference>
<dbReference type="AlphaFoldDB" id="V9KTX2"/>
<dbReference type="GO" id="GO:0016239">
    <property type="term" value="P:positive regulation of macroautophagy"/>
    <property type="evidence" value="ECO:0007669"/>
    <property type="project" value="TreeGrafter"/>
</dbReference>
<evidence type="ECO:0000256" key="5">
    <source>
        <dbReference type="ARBA" id="ARBA00004653"/>
    </source>
</evidence>
<dbReference type="FunFam" id="3.40.50.12100:FF:000001">
    <property type="entry name" value="Stimulator of interferon genes protein"/>
    <property type="match status" value="1"/>
</dbReference>
<feature type="domain" description="STING transmembrane" evidence="17">
    <location>
        <begin position="44"/>
        <end position="153"/>
    </location>
</feature>
<evidence type="ECO:0000256" key="14">
    <source>
        <dbReference type="SAM" id="MobiDB-lite"/>
    </source>
</evidence>
<dbReference type="FunFam" id="1.20.5.5200:FF:000001">
    <property type="entry name" value="Stimulator of interferon genes protein"/>
    <property type="match status" value="1"/>
</dbReference>
<organism evidence="18">
    <name type="scientific">Callorhinchus milii</name>
    <name type="common">Ghost shark</name>
    <dbReference type="NCBI Taxonomy" id="7868"/>
    <lineage>
        <taxon>Eukaryota</taxon>
        <taxon>Metazoa</taxon>
        <taxon>Chordata</taxon>
        <taxon>Craniata</taxon>
        <taxon>Vertebrata</taxon>
        <taxon>Chondrichthyes</taxon>
        <taxon>Holocephali</taxon>
        <taxon>Chimaeriformes</taxon>
        <taxon>Callorhinchidae</taxon>
        <taxon>Callorhinchus</taxon>
    </lineage>
</organism>
<dbReference type="InterPro" id="IPR055432">
    <property type="entry name" value="STING_LBD"/>
</dbReference>
<comment type="subcellular location">
    <subcellularLocation>
        <location evidence="4">Cytoplasm</location>
        <location evidence="4">Perinuclear region</location>
    </subcellularLocation>
    <subcellularLocation>
        <location evidence="3">Cytoplasmic vesicle</location>
        <location evidence="3">Autophagosome membrane</location>
        <topology evidence="3">Multi-pass membrane protein</topology>
    </subcellularLocation>
    <subcellularLocation>
        <location evidence="2">Endoplasmic reticulum membrane</location>
        <topology evidence="2">Multi-pass membrane protein</topology>
    </subcellularLocation>
    <subcellularLocation>
        <location evidence="1">Endoplasmic reticulum-Golgi intermediate compartment membrane</location>
        <topology evidence="1">Multi-pass membrane protein</topology>
    </subcellularLocation>
    <subcellularLocation>
        <location evidence="5">Golgi apparatus membrane</location>
        <topology evidence="5">Multi-pass membrane protein</topology>
    </subcellularLocation>
</comment>
<evidence type="ECO:0000259" key="17">
    <source>
        <dbReference type="Pfam" id="PF23417"/>
    </source>
</evidence>
<keyword evidence="8 15" id="KW-0812">Transmembrane</keyword>
<dbReference type="Gene3D" id="3.40.50.12100">
    <property type="entry name" value="Stimulator of interferon genes protein"/>
    <property type="match status" value="1"/>
</dbReference>
<dbReference type="GO" id="GO:0002218">
    <property type="term" value="P:activation of innate immune response"/>
    <property type="evidence" value="ECO:0007669"/>
    <property type="project" value="InterPro"/>
</dbReference>
<feature type="domain" description="STING ligand-binding" evidence="16">
    <location>
        <begin position="155"/>
        <end position="340"/>
    </location>
</feature>
<evidence type="ECO:0000256" key="4">
    <source>
        <dbReference type="ARBA" id="ARBA00004556"/>
    </source>
</evidence>
<accession>V9KTX2</accession>
<evidence type="ECO:0000256" key="7">
    <source>
        <dbReference type="ARBA" id="ARBA00018708"/>
    </source>
</evidence>
<reference evidence="18" key="1">
    <citation type="journal article" date="2014" name="Nature">
        <title>Elephant shark genome provides unique insights into gnathostome evolution.</title>
        <authorList>
            <consortium name="International Elephant Shark Genome Sequencing Consortium"/>
            <person name="Venkatesh B."/>
            <person name="Lee A.P."/>
            <person name="Ravi V."/>
            <person name="Maurya A.K."/>
            <person name="Lian M.M."/>
            <person name="Swann J.B."/>
            <person name="Ohta Y."/>
            <person name="Flajnik M.F."/>
            <person name="Sutoh Y."/>
            <person name="Kasahara M."/>
            <person name="Hoon S."/>
            <person name="Gangu V."/>
            <person name="Roy S.W."/>
            <person name="Irimia M."/>
            <person name="Korzh V."/>
            <person name="Kondrychyn I."/>
            <person name="Lim Z.W."/>
            <person name="Tay B.H."/>
            <person name="Tohari S."/>
            <person name="Kong K.W."/>
            <person name="Ho S."/>
            <person name="Lorente-Galdos B."/>
            <person name="Quilez J."/>
            <person name="Marques-Bonet T."/>
            <person name="Raney B.J."/>
            <person name="Ingham P.W."/>
            <person name="Tay A."/>
            <person name="Hillier L.W."/>
            <person name="Minx P."/>
            <person name="Boehm T."/>
            <person name="Wilson R.K."/>
            <person name="Brenner S."/>
            <person name="Warren W.C."/>
        </authorList>
    </citation>
    <scope>NUCLEOTIDE SEQUENCE</scope>
    <source>
        <tissue evidence="18">Gills</tissue>
    </source>
</reference>
<evidence type="ECO:0000256" key="3">
    <source>
        <dbReference type="ARBA" id="ARBA00004542"/>
    </source>
</evidence>
<evidence type="ECO:0000256" key="11">
    <source>
        <dbReference type="ARBA" id="ARBA00022989"/>
    </source>
</evidence>
<dbReference type="GO" id="GO:0045087">
    <property type="term" value="P:innate immune response"/>
    <property type="evidence" value="ECO:0007669"/>
    <property type="project" value="TreeGrafter"/>
</dbReference>
<evidence type="ECO:0000259" key="16">
    <source>
        <dbReference type="Pfam" id="PF15009"/>
    </source>
</evidence>